<dbReference type="Proteomes" id="UP001562425">
    <property type="component" value="Unassembled WGS sequence"/>
</dbReference>
<keyword evidence="3" id="KW-1185">Reference proteome</keyword>
<feature type="chain" id="PRO_5044767791" evidence="1">
    <location>
        <begin position="22"/>
        <end position="84"/>
    </location>
</feature>
<accession>A0ABD1DYM9</accession>
<evidence type="ECO:0000256" key="1">
    <source>
        <dbReference type="SAM" id="SignalP"/>
    </source>
</evidence>
<dbReference type="EMBL" id="JBEHCU010000003">
    <property type="protein sequence ID" value="KAL1404798.1"/>
    <property type="molecule type" value="Genomic_DNA"/>
</dbReference>
<evidence type="ECO:0000313" key="3">
    <source>
        <dbReference type="Proteomes" id="UP001562425"/>
    </source>
</evidence>
<name>A0ABD1DYM9_CULPP</name>
<comment type="caution">
    <text evidence="2">The sequence shown here is derived from an EMBL/GenBank/DDBJ whole genome shotgun (WGS) entry which is preliminary data.</text>
</comment>
<organism evidence="2 3">
    <name type="scientific">Culex pipiens pipiens</name>
    <name type="common">Northern house mosquito</name>
    <dbReference type="NCBI Taxonomy" id="38569"/>
    <lineage>
        <taxon>Eukaryota</taxon>
        <taxon>Metazoa</taxon>
        <taxon>Ecdysozoa</taxon>
        <taxon>Arthropoda</taxon>
        <taxon>Hexapoda</taxon>
        <taxon>Insecta</taxon>
        <taxon>Pterygota</taxon>
        <taxon>Neoptera</taxon>
        <taxon>Endopterygota</taxon>
        <taxon>Diptera</taxon>
        <taxon>Nematocera</taxon>
        <taxon>Culicoidea</taxon>
        <taxon>Culicidae</taxon>
        <taxon>Culicinae</taxon>
        <taxon>Culicini</taxon>
        <taxon>Culex</taxon>
        <taxon>Culex</taxon>
    </lineage>
</organism>
<sequence length="84" mass="9106">MKLLATIWFCVLALLAGMALGDHSCPANSVLKDGHCETDVISRGGCPDGFKYDKKSWLHGAIDVSVDQILLSNCGRIGSPRRFQ</sequence>
<proteinExistence type="predicted"/>
<gene>
    <name evidence="2" type="ORF">pipiens_001706</name>
</gene>
<reference evidence="2 3" key="1">
    <citation type="submission" date="2024-05" db="EMBL/GenBank/DDBJ databases">
        <title>Culex pipiens pipiens assembly and annotation.</title>
        <authorList>
            <person name="Alout H."/>
            <person name="Durand T."/>
        </authorList>
    </citation>
    <scope>NUCLEOTIDE SEQUENCE [LARGE SCALE GENOMIC DNA]</scope>
    <source>
        <strain evidence="2">HA-2024</strain>
        <tissue evidence="2">Whole body</tissue>
    </source>
</reference>
<feature type="signal peptide" evidence="1">
    <location>
        <begin position="1"/>
        <end position="21"/>
    </location>
</feature>
<dbReference type="AlphaFoldDB" id="A0ABD1DYM9"/>
<keyword evidence="1" id="KW-0732">Signal</keyword>
<protein>
    <submittedName>
        <fullName evidence="2">Uncharacterized protein</fullName>
    </submittedName>
</protein>
<evidence type="ECO:0000313" key="2">
    <source>
        <dbReference type="EMBL" id="KAL1404798.1"/>
    </source>
</evidence>